<sequence length="234" mass="27063">MSEVDGVKRKTAYRFTTQVDIDLLKEVMAVRPHDAPYGQTLARWEEVVEHMREMRGPDLTTAGCRKRLDDLMAAFKKDTVKSLRATGTEEEYNEREQLIQDLSDMMDTAYKTKTTLKEEKNKKIDIREREGLMLRETALMTMKRKSDALEEEEEVSPSNLKEPRPSSALKDVASAVVDIMSMIDASNEFKRAEIDAKRGSNALLQRKVELEERRYLLDKAEREARFHWSNKSAN</sequence>
<dbReference type="AlphaFoldDB" id="A0A024T8G2"/>
<dbReference type="VEuPathDB" id="FungiDB:H310_15291"/>
<dbReference type="RefSeq" id="XP_008881497.1">
    <property type="nucleotide sequence ID" value="XM_008883275.1"/>
</dbReference>
<name>A0A024T8G2_9STRA</name>
<dbReference type="GeneID" id="20092341"/>
<evidence type="ECO:0000256" key="1">
    <source>
        <dbReference type="SAM" id="MobiDB-lite"/>
    </source>
</evidence>
<dbReference type="PANTHER" id="PTHR37558:SF1">
    <property type="entry name" value="HTH CENPB-TYPE DOMAIN-CONTAINING PROTEIN"/>
    <property type="match status" value="1"/>
</dbReference>
<feature type="region of interest" description="Disordered" evidence="1">
    <location>
        <begin position="143"/>
        <end position="168"/>
    </location>
</feature>
<proteinExistence type="predicted"/>
<evidence type="ECO:0000313" key="2">
    <source>
        <dbReference type="EMBL" id="ETV89871.1"/>
    </source>
</evidence>
<protein>
    <recommendedName>
        <fullName evidence="3">Myb/SANT-like DNA-binding domain-containing protein</fullName>
    </recommendedName>
</protein>
<evidence type="ECO:0008006" key="3">
    <source>
        <dbReference type="Google" id="ProtNLM"/>
    </source>
</evidence>
<organism evidence="2">
    <name type="scientific">Aphanomyces invadans</name>
    <dbReference type="NCBI Taxonomy" id="157072"/>
    <lineage>
        <taxon>Eukaryota</taxon>
        <taxon>Sar</taxon>
        <taxon>Stramenopiles</taxon>
        <taxon>Oomycota</taxon>
        <taxon>Saprolegniomycetes</taxon>
        <taxon>Saprolegniales</taxon>
        <taxon>Verrucalvaceae</taxon>
        <taxon>Aphanomyces</taxon>
    </lineage>
</organism>
<dbReference type="PANTHER" id="PTHR37558">
    <property type="entry name" value="HTH CENPB-TYPE DOMAIN-CONTAINING PROTEIN"/>
    <property type="match status" value="1"/>
</dbReference>
<reference evidence="2" key="1">
    <citation type="submission" date="2013-12" db="EMBL/GenBank/DDBJ databases">
        <title>The Genome Sequence of Aphanomyces invadans NJM9701.</title>
        <authorList>
            <consortium name="The Broad Institute Genomics Platform"/>
            <person name="Russ C."/>
            <person name="Tyler B."/>
            <person name="van West P."/>
            <person name="Dieguez-Uribeondo J."/>
            <person name="Young S.K."/>
            <person name="Zeng Q."/>
            <person name="Gargeya S."/>
            <person name="Fitzgerald M."/>
            <person name="Abouelleil A."/>
            <person name="Alvarado L."/>
            <person name="Chapman S.B."/>
            <person name="Gainer-Dewar J."/>
            <person name="Goldberg J."/>
            <person name="Griggs A."/>
            <person name="Gujja S."/>
            <person name="Hansen M."/>
            <person name="Howarth C."/>
            <person name="Imamovic A."/>
            <person name="Ireland A."/>
            <person name="Larimer J."/>
            <person name="McCowan C."/>
            <person name="Murphy C."/>
            <person name="Pearson M."/>
            <person name="Poon T.W."/>
            <person name="Priest M."/>
            <person name="Roberts A."/>
            <person name="Saif S."/>
            <person name="Shea T."/>
            <person name="Sykes S."/>
            <person name="Wortman J."/>
            <person name="Nusbaum C."/>
            <person name="Birren B."/>
        </authorList>
    </citation>
    <scope>NUCLEOTIDE SEQUENCE [LARGE SCALE GENOMIC DNA]</scope>
    <source>
        <strain evidence="2">NJM9701</strain>
    </source>
</reference>
<accession>A0A024T8G2</accession>
<gene>
    <name evidence="2" type="ORF">H310_15291</name>
</gene>
<dbReference type="EMBL" id="KI914257">
    <property type="protein sequence ID" value="ETV89871.1"/>
    <property type="molecule type" value="Genomic_DNA"/>
</dbReference>
<dbReference type="OrthoDB" id="76425at2759"/>